<feature type="domain" description="VOC" evidence="1">
    <location>
        <begin position="7"/>
        <end position="126"/>
    </location>
</feature>
<keyword evidence="3" id="KW-1185">Reference proteome</keyword>
<dbReference type="Proteomes" id="UP000198860">
    <property type="component" value="Unassembled WGS sequence"/>
</dbReference>
<dbReference type="AlphaFoldDB" id="A0A1H0JY93"/>
<dbReference type="EMBL" id="FNIZ01000005">
    <property type="protein sequence ID" value="SDO48637.1"/>
    <property type="molecule type" value="Genomic_DNA"/>
</dbReference>
<dbReference type="PROSITE" id="PS51819">
    <property type="entry name" value="VOC"/>
    <property type="match status" value="1"/>
</dbReference>
<dbReference type="InterPro" id="IPR004360">
    <property type="entry name" value="Glyas_Fos-R_dOase_dom"/>
</dbReference>
<dbReference type="RefSeq" id="WP_089651817.1">
    <property type="nucleotide sequence ID" value="NZ_FNIZ01000005.1"/>
</dbReference>
<protein>
    <submittedName>
        <fullName evidence="2">Catechol 2,3-dioxygenase</fullName>
    </submittedName>
</protein>
<dbReference type="STRING" id="240303.SAMN05421677_105167"/>
<dbReference type="CDD" id="cd06587">
    <property type="entry name" value="VOC"/>
    <property type="match status" value="1"/>
</dbReference>
<dbReference type="InterPro" id="IPR029068">
    <property type="entry name" value="Glyas_Bleomycin-R_OHBP_Dase"/>
</dbReference>
<sequence length="133" mass="15029">MNHSLIRVGTIYLPVQEVDKSAVWYEEKLGADINYQDNQKAIVDLAGISIFLVKSSPEQTSNFLDEDGSERFAITFEVYGKEALRALHKKLKDKGVEVGEIENRGHPGLNFVFEDVNGNRLDVWSELSPAYRV</sequence>
<dbReference type="GO" id="GO:0051213">
    <property type="term" value="F:dioxygenase activity"/>
    <property type="evidence" value="ECO:0007669"/>
    <property type="project" value="UniProtKB-KW"/>
</dbReference>
<gene>
    <name evidence="2" type="ORF">SAMN05421677_105167</name>
</gene>
<evidence type="ECO:0000313" key="3">
    <source>
        <dbReference type="Proteomes" id="UP000198860"/>
    </source>
</evidence>
<dbReference type="InterPro" id="IPR037523">
    <property type="entry name" value="VOC_core"/>
</dbReference>
<keyword evidence="2" id="KW-0223">Dioxygenase</keyword>
<dbReference type="OrthoDB" id="291991at2"/>
<reference evidence="3" key="1">
    <citation type="submission" date="2016-10" db="EMBL/GenBank/DDBJ databases">
        <authorList>
            <person name="Varghese N."/>
            <person name="Submissions S."/>
        </authorList>
    </citation>
    <scope>NUCLEOTIDE SEQUENCE [LARGE SCALE GENOMIC DNA]</scope>
    <source>
        <strain evidence="3">CGMCC 1.3703</strain>
    </source>
</reference>
<keyword evidence="2" id="KW-0560">Oxidoreductase</keyword>
<dbReference type="Pfam" id="PF00903">
    <property type="entry name" value="Glyoxalase"/>
    <property type="match status" value="1"/>
</dbReference>
<name>A0A1H0JY93_HALAD</name>
<dbReference type="SUPFAM" id="SSF54593">
    <property type="entry name" value="Glyoxalase/Bleomycin resistance protein/Dihydroxybiphenyl dioxygenase"/>
    <property type="match status" value="1"/>
</dbReference>
<organism evidence="2 3">
    <name type="scientific">Halobacillus aidingensis</name>
    <dbReference type="NCBI Taxonomy" id="240303"/>
    <lineage>
        <taxon>Bacteria</taxon>
        <taxon>Bacillati</taxon>
        <taxon>Bacillota</taxon>
        <taxon>Bacilli</taxon>
        <taxon>Bacillales</taxon>
        <taxon>Bacillaceae</taxon>
        <taxon>Halobacillus</taxon>
    </lineage>
</organism>
<dbReference type="Gene3D" id="3.10.180.10">
    <property type="entry name" value="2,3-Dihydroxybiphenyl 1,2-Dioxygenase, domain 1"/>
    <property type="match status" value="1"/>
</dbReference>
<evidence type="ECO:0000259" key="1">
    <source>
        <dbReference type="PROSITE" id="PS51819"/>
    </source>
</evidence>
<evidence type="ECO:0000313" key="2">
    <source>
        <dbReference type="EMBL" id="SDO48637.1"/>
    </source>
</evidence>
<proteinExistence type="predicted"/>
<accession>A0A1H0JY93</accession>